<evidence type="ECO:0000256" key="1">
    <source>
        <dbReference type="SAM" id="Coils"/>
    </source>
</evidence>
<organism evidence="3 4">
    <name type="scientific">Adineta steineri</name>
    <dbReference type="NCBI Taxonomy" id="433720"/>
    <lineage>
        <taxon>Eukaryota</taxon>
        <taxon>Metazoa</taxon>
        <taxon>Spiralia</taxon>
        <taxon>Gnathifera</taxon>
        <taxon>Rotifera</taxon>
        <taxon>Eurotatoria</taxon>
        <taxon>Bdelloidea</taxon>
        <taxon>Adinetida</taxon>
        <taxon>Adinetidae</taxon>
        <taxon>Adineta</taxon>
    </lineage>
</organism>
<accession>A0A814NMT5</accession>
<sequence length="430" mass="50801">MLQMIKDIANDAREKLYLLIDKERHDVRAQCNVLDLKCDKDDYWELHLNVLKNNIEQIRNELNEINNAQNNKKDIYVHPIHRTNSAEIYVEDCQQQSEDAHEETSIISNDNAEIKLTHHEPETTVNIRSGFYSRIATSDYHLLHCSKDELYAFNIIDIDQPHPIPWDKDDWVIDICYSTLLKLFLIWSNSGFYTFNSTTMTKQIIENIPDTGAGWYRCTCFNDFLFLSYDHDVEQRKIEIEKNEYSLINQWKLVIKNDDDVIVGMKMNDQRIVLAIGKYDTMSATNINEILIHYEHIWSNKIESYPGRPLRLVNIKSIVNNDKLVFIPSKPPLKYCTVSYVWIMDERNLKSDYFLERISPFTVESLISAVHVCHELGYDYVWIDALCINQRSSEEKEREIPNMGKYYQDATECIIFPDEKLLRCFHRSWT</sequence>
<feature type="coiled-coil region" evidence="1">
    <location>
        <begin position="48"/>
        <end position="75"/>
    </location>
</feature>
<dbReference type="InterPro" id="IPR010730">
    <property type="entry name" value="HET"/>
</dbReference>
<gene>
    <name evidence="3" type="ORF">BJG266_LOCUS20976</name>
</gene>
<feature type="domain" description="Heterokaryon incompatibility" evidence="2">
    <location>
        <begin position="335"/>
        <end position="416"/>
    </location>
</feature>
<evidence type="ECO:0000313" key="4">
    <source>
        <dbReference type="Proteomes" id="UP000663877"/>
    </source>
</evidence>
<dbReference type="EMBL" id="CAJNOI010000122">
    <property type="protein sequence ID" value="CAF1094093.1"/>
    <property type="molecule type" value="Genomic_DNA"/>
</dbReference>
<dbReference type="Proteomes" id="UP000663877">
    <property type="component" value="Unassembled WGS sequence"/>
</dbReference>
<name>A0A814NMT5_9BILA</name>
<evidence type="ECO:0000313" key="3">
    <source>
        <dbReference type="EMBL" id="CAF1094093.1"/>
    </source>
</evidence>
<dbReference type="PANTHER" id="PTHR33112:SF1">
    <property type="entry name" value="HETEROKARYON INCOMPATIBILITY DOMAIN-CONTAINING PROTEIN"/>
    <property type="match status" value="1"/>
</dbReference>
<comment type="caution">
    <text evidence="3">The sequence shown here is derived from an EMBL/GenBank/DDBJ whole genome shotgun (WGS) entry which is preliminary data.</text>
</comment>
<dbReference type="AlphaFoldDB" id="A0A814NMT5"/>
<proteinExistence type="predicted"/>
<keyword evidence="1" id="KW-0175">Coiled coil</keyword>
<evidence type="ECO:0000259" key="2">
    <source>
        <dbReference type="Pfam" id="PF06985"/>
    </source>
</evidence>
<protein>
    <recommendedName>
        <fullName evidence="2">Heterokaryon incompatibility domain-containing protein</fullName>
    </recommendedName>
</protein>
<dbReference type="PANTHER" id="PTHR33112">
    <property type="entry name" value="DOMAIN PROTEIN, PUTATIVE-RELATED"/>
    <property type="match status" value="1"/>
</dbReference>
<dbReference type="Pfam" id="PF06985">
    <property type="entry name" value="HET"/>
    <property type="match status" value="1"/>
</dbReference>
<reference evidence="3" key="1">
    <citation type="submission" date="2021-02" db="EMBL/GenBank/DDBJ databases">
        <authorList>
            <person name="Nowell W R."/>
        </authorList>
    </citation>
    <scope>NUCLEOTIDE SEQUENCE</scope>
</reference>